<dbReference type="AlphaFoldDB" id="A0A4V3XHZ2"/>
<reference evidence="3 4" key="1">
    <citation type="submission" date="2019-02" db="EMBL/GenBank/DDBJ databases">
        <title>Genome sequencing of the rare red list fungi Antrodiella citrinella (Flaviporus citrinellus).</title>
        <authorList>
            <person name="Buettner E."/>
            <person name="Kellner H."/>
        </authorList>
    </citation>
    <scope>NUCLEOTIDE SEQUENCE [LARGE SCALE GENOMIC DNA]</scope>
    <source>
        <strain evidence="3 4">DSM 108506</strain>
    </source>
</reference>
<comment type="caution">
    <text evidence="3">The sequence shown here is derived from an EMBL/GenBank/DDBJ whole genome shotgun (WGS) entry which is preliminary data.</text>
</comment>
<name>A0A4V3XHZ2_9APHY</name>
<feature type="transmembrane region" description="Helical" evidence="1">
    <location>
        <begin position="88"/>
        <end position="109"/>
    </location>
</feature>
<proteinExistence type="predicted"/>
<dbReference type="OrthoDB" id="3350812at2759"/>
<evidence type="ECO:0000313" key="3">
    <source>
        <dbReference type="EMBL" id="THH27213.1"/>
    </source>
</evidence>
<feature type="transmembrane region" description="Helical" evidence="1">
    <location>
        <begin position="213"/>
        <end position="235"/>
    </location>
</feature>
<accession>A0A4V3XHZ2</accession>
<sequence length="238" mass="26620">MDELVPVDLIAEFQRSRVKTYLRFAATSVLVYDYLLTLDYEVNLMWPSRLSIIKLLYFYTRYSAFFDVGMIVYYQMKTDLSAVECKRIYMIASWLVVAGIIVAEVILMVRTWALWERGKRIGIFLVALSTAAIVVASVIEGLYLKTLAFTSFPGSETPGCLLIGGNPTIGVNFIIIILVETAVLILTVTAGVQRFRFARGSQGLASKLHHDGIMFYIFLFAISLANFVVVLTIPVGNS</sequence>
<evidence type="ECO:0000259" key="2">
    <source>
        <dbReference type="Pfam" id="PF20151"/>
    </source>
</evidence>
<evidence type="ECO:0000313" key="4">
    <source>
        <dbReference type="Proteomes" id="UP000308730"/>
    </source>
</evidence>
<keyword evidence="1" id="KW-0812">Transmembrane</keyword>
<evidence type="ECO:0000256" key="1">
    <source>
        <dbReference type="SAM" id="Phobius"/>
    </source>
</evidence>
<organism evidence="3 4">
    <name type="scientific">Antrodiella citrinella</name>
    <dbReference type="NCBI Taxonomy" id="2447956"/>
    <lineage>
        <taxon>Eukaryota</taxon>
        <taxon>Fungi</taxon>
        <taxon>Dikarya</taxon>
        <taxon>Basidiomycota</taxon>
        <taxon>Agaricomycotina</taxon>
        <taxon>Agaricomycetes</taxon>
        <taxon>Polyporales</taxon>
        <taxon>Steccherinaceae</taxon>
        <taxon>Antrodiella</taxon>
    </lineage>
</organism>
<dbReference type="Proteomes" id="UP000308730">
    <property type="component" value="Unassembled WGS sequence"/>
</dbReference>
<feature type="domain" description="DUF6533" evidence="2">
    <location>
        <begin position="21"/>
        <end position="65"/>
    </location>
</feature>
<dbReference type="Pfam" id="PF20151">
    <property type="entry name" value="DUF6533"/>
    <property type="match status" value="1"/>
</dbReference>
<feature type="transmembrane region" description="Helical" evidence="1">
    <location>
        <begin position="121"/>
        <end position="144"/>
    </location>
</feature>
<feature type="transmembrane region" description="Helical" evidence="1">
    <location>
        <begin position="20"/>
        <end position="36"/>
    </location>
</feature>
<keyword evidence="1" id="KW-1133">Transmembrane helix</keyword>
<protein>
    <recommendedName>
        <fullName evidence="2">DUF6533 domain-containing protein</fullName>
    </recommendedName>
</protein>
<dbReference type="EMBL" id="SGPM01000270">
    <property type="protein sequence ID" value="THH27213.1"/>
    <property type="molecule type" value="Genomic_DNA"/>
</dbReference>
<gene>
    <name evidence="3" type="ORF">EUX98_g6975</name>
</gene>
<feature type="transmembrane region" description="Helical" evidence="1">
    <location>
        <begin position="171"/>
        <end position="192"/>
    </location>
</feature>
<keyword evidence="4" id="KW-1185">Reference proteome</keyword>
<feature type="transmembrane region" description="Helical" evidence="1">
    <location>
        <begin position="56"/>
        <end position="76"/>
    </location>
</feature>
<dbReference type="InterPro" id="IPR045340">
    <property type="entry name" value="DUF6533"/>
</dbReference>
<keyword evidence="1" id="KW-0472">Membrane</keyword>